<proteinExistence type="predicted"/>
<dbReference type="AlphaFoldDB" id="A0AB39ST06"/>
<feature type="domain" description="Treble clef zinc finger" evidence="1">
    <location>
        <begin position="89"/>
        <end position="142"/>
    </location>
</feature>
<dbReference type="Pfam" id="PF14311">
    <property type="entry name" value="DUF4379"/>
    <property type="match status" value="2"/>
</dbReference>
<feature type="domain" description="Treble clef zinc finger" evidence="1">
    <location>
        <begin position="13"/>
        <end position="68"/>
    </location>
</feature>
<dbReference type="RefSeq" id="WP_369265259.1">
    <property type="nucleotide sequence ID" value="NZ_CP163440.1"/>
</dbReference>
<evidence type="ECO:0000313" key="2">
    <source>
        <dbReference type="EMBL" id="XDQ68449.1"/>
    </source>
</evidence>
<name>A0AB39ST06_9ACTN</name>
<dbReference type="EMBL" id="CP163440">
    <property type="protein sequence ID" value="XDQ68449.1"/>
    <property type="molecule type" value="Genomic_DNA"/>
</dbReference>
<protein>
    <submittedName>
        <fullName evidence="2">Zinc-ribbon domain-containing protein</fullName>
    </submittedName>
</protein>
<sequence>MAAVRARLKVEFVSNLSSPGMALEDMPLSSTDRCQWRCPAEGCGHQWPARLQLRTRTVKPSGCPECWKRRNRAPGPGESLADLNPALTRQFRRNLSRPERGPDTLCPQSHDLCEWECAQGHFWPATLANRTNGRGCPDCTGHARSPFECNVAILVEPASGLSVELDHRLRLPGRGQDRFDLYLPGLDPGLLIDLDPEWTHSRQ</sequence>
<reference evidence="2" key="1">
    <citation type="submission" date="2024-07" db="EMBL/GenBank/DDBJ databases">
        <authorList>
            <person name="Yu S.T."/>
        </authorList>
    </citation>
    <scope>NUCLEOTIDE SEQUENCE</scope>
    <source>
        <strain evidence="2">R35</strain>
    </source>
</reference>
<evidence type="ECO:0000259" key="1">
    <source>
        <dbReference type="Pfam" id="PF14311"/>
    </source>
</evidence>
<gene>
    <name evidence="2" type="ORF">AB5J50_50815</name>
</gene>
<accession>A0AB39ST06</accession>
<dbReference type="InterPro" id="IPR025487">
    <property type="entry name" value="DUF4379"/>
</dbReference>
<organism evidence="2">
    <name type="scientific">Streptomyces sp. R35</name>
    <dbReference type="NCBI Taxonomy" id="3238630"/>
    <lineage>
        <taxon>Bacteria</taxon>
        <taxon>Bacillati</taxon>
        <taxon>Actinomycetota</taxon>
        <taxon>Actinomycetes</taxon>
        <taxon>Kitasatosporales</taxon>
        <taxon>Streptomycetaceae</taxon>
        <taxon>Streptomyces</taxon>
    </lineage>
</organism>